<name>A0ACB9YB87_PLABR</name>
<accession>A0ACB9YB87</accession>
<gene>
    <name evidence="1" type="ORF">MKS88_002028</name>
</gene>
<comment type="caution">
    <text evidence="1">The sequence shown here is derived from an EMBL/GenBank/DDBJ whole genome shotgun (WGS) entry which is preliminary data.</text>
</comment>
<dbReference type="EMBL" id="CM043775">
    <property type="protein sequence ID" value="KAI4839474.1"/>
    <property type="molecule type" value="Genomic_DNA"/>
</dbReference>
<dbReference type="Proteomes" id="UP001056978">
    <property type="component" value="Chromosome 7"/>
</dbReference>
<evidence type="ECO:0000313" key="1">
    <source>
        <dbReference type="EMBL" id="KAI4839474.1"/>
    </source>
</evidence>
<protein>
    <submittedName>
        <fullName evidence="1">Uncharacterized protein</fullName>
    </submittedName>
</protein>
<proteinExistence type="predicted"/>
<organism evidence="1 2">
    <name type="scientific">Plasmodium brasilianum</name>
    <dbReference type="NCBI Taxonomy" id="5824"/>
    <lineage>
        <taxon>Eukaryota</taxon>
        <taxon>Sar</taxon>
        <taxon>Alveolata</taxon>
        <taxon>Apicomplexa</taxon>
        <taxon>Aconoidasida</taxon>
        <taxon>Haemosporida</taxon>
        <taxon>Plasmodiidae</taxon>
        <taxon>Plasmodium</taxon>
        <taxon>Plasmodium (Plasmodium)</taxon>
    </lineage>
</organism>
<sequence length="954" mass="113665">MRINKKDEIINVLFTVFLILMQQMSLLYMILDSTKNYSYMIFLLVDILLCIYIVFSLYCEKNAGIKISVEWMIYMITLSLKLTIFCFFIKEEKKNEMNSMFFTYLSNDVLAYNLIYITPFIYLLFSLRSRNILEDILNNKIIIENILSIDVNIINLFDLIDLTFMGQWKNKKKKEKKEEAEKREMQKGEVNGVANGIASYIPNGTSNTHRMNYEVKDYVKHAHDKESSTFDSNTVTLHDSTKLHSKMNVHSFNKSNGKTYRRDALNKIDDDKDEYLHGNLHGNLNGTVRMDVRNKASSSLESLDSKRWTYASSQITSNKLLDRKISSSSSLSSSHSCSTISSTTSSLASSSVPSSTYHCAYSSAPESFYAPSFTSFTSITTKNHNNKMKKSYHHKYKDVYTDVYITAKFHFIVGFLLIDIPFFVYRLLFCIKYKVLLSLIVKNILFLLFRSYKLNEYRLIEKEKYKKNKSNLDFHFYNILNFDSESTGYRKGENSENFKNSKCDKKEKKKKEKEKKKKKKKKKNMKMKMKMKKRRHYYPLEDEEFKEYKKKIILERNSNGDSLLNNNLFLNNENEKSPHDERVNEENITHSSGWLNEDKRAKGNKTGIKLTWKERIRLRREYRKFVNLIYKLKYKREIPIYHFKIRDHISALCNFLFKKLNCSNFVYFDDKLIFSYITNFRFMFIILLDYFLKIGITVFFIFILLSHHVFVNDQNLIYMNNIPMKNSSDNVLSFPGSFDLTNYPDMILPPHTIDINYINRDTESVISSSTYNNNKNLTKGYIDIDLPNNIFKLKWEEIFIVDKIYFYACIAYFIMHFLIFIKTSTFFDILYVSIFNAISHLSFYFSLKQFILFFYTFNGNIYNKDYIYYKQNIRKLNYHFEYYYLILFNAHCFISILKHFSLFSRILFNFKYVYYYRNHRRAGESRKDELRDILKYYAEEGFFSSESNIIPNFI</sequence>
<keyword evidence="2" id="KW-1185">Reference proteome</keyword>
<evidence type="ECO:0000313" key="2">
    <source>
        <dbReference type="Proteomes" id="UP001056978"/>
    </source>
</evidence>
<reference evidence="1" key="1">
    <citation type="submission" date="2022-06" db="EMBL/GenBank/DDBJ databases">
        <title>The First Complete Genome of the Simian Malaria Parasite Plasmodium brasilianum.</title>
        <authorList>
            <person name="Bajic M."/>
            <person name="Ravishankar S."/>
        </authorList>
    </citation>
    <scope>NUCLEOTIDE SEQUENCE</scope>
    <source>
        <strain evidence="1">Bolivian I</strain>
    </source>
</reference>